<dbReference type="Pfam" id="PF00015">
    <property type="entry name" value="MCPsignal"/>
    <property type="match status" value="1"/>
</dbReference>
<comment type="caution">
    <text evidence="7">The sequence shown here is derived from an EMBL/GenBank/DDBJ whole genome shotgun (WGS) entry which is preliminary data.</text>
</comment>
<evidence type="ECO:0000259" key="6">
    <source>
        <dbReference type="PROSITE" id="PS50111"/>
    </source>
</evidence>
<organism evidence="7 8">
    <name type="scientific">Fictibacillus marinisediminis</name>
    <dbReference type="NCBI Taxonomy" id="2878389"/>
    <lineage>
        <taxon>Bacteria</taxon>
        <taxon>Bacillati</taxon>
        <taxon>Bacillota</taxon>
        <taxon>Bacilli</taxon>
        <taxon>Bacillales</taxon>
        <taxon>Fictibacillaceae</taxon>
        <taxon>Fictibacillus</taxon>
    </lineage>
</organism>
<evidence type="ECO:0000313" key="8">
    <source>
        <dbReference type="Proteomes" id="UP001139011"/>
    </source>
</evidence>
<dbReference type="InterPro" id="IPR004090">
    <property type="entry name" value="Chemotax_Me-accpt_rcpt"/>
</dbReference>
<dbReference type="GO" id="GO:0006935">
    <property type="term" value="P:chemotaxis"/>
    <property type="evidence" value="ECO:0007669"/>
    <property type="project" value="InterPro"/>
</dbReference>
<evidence type="ECO:0000256" key="1">
    <source>
        <dbReference type="ARBA" id="ARBA00023224"/>
    </source>
</evidence>
<feature type="domain" description="Methyl-accepting transducer" evidence="6">
    <location>
        <begin position="131"/>
        <end position="367"/>
    </location>
</feature>
<evidence type="ECO:0000313" key="7">
    <source>
        <dbReference type="EMBL" id="MCK6255599.1"/>
    </source>
</evidence>
<evidence type="ECO:0000256" key="3">
    <source>
        <dbReference type="PROSITE-ProRule" id="PRU00284"/>
    </source>
</evidence>
<dbReference type="PRINTS" id="PR00260">
    <property type="entry name" value="CHEMTRNSDUCR"/>
</dbReference>
<keyword evidence="1 3" id="KW-0807">Transducer</keyword>
<feature type="coiled-coil region" evidence="4">
    <location>
        <begin position="374"/>
        <end position="414"/>
    </location>
</feature>
<keyword evidence="5" id="KW-1133">Transmembrane helix</keyword>
<name>A0A9X1XCZ5_9BACL</name>
<dbReference type="SMART" id="SM00283">
    <property type="entry name" value="MA"/>
    <property type="match status" value="1"/>
</dbReference>
<keyword evidence="8" id="KW-1185">Reference proteome</keyword>
<evidence type="ECO:0000256" key="4">
    <source>
        <dbReference type="SAM" id="Coils"/>
    </source>
</evidence>
<feature type="transmembrane region" description="Helical" evidence="5">
    <location>
        <begin position="36"/>
        <end position="57"/>
    </location>
</feature>
<dbReference type="GO" id="GO:0007165">
    <property type="term" value="P:signal transduction"/>
    <property type="evidence" value="ECO:0007669"/>
    <property type="project" value="UniProtKB-KW"/>
</dbReference>
<dbReference type="AlphaFoldDB" id="A0A9X1XCZ5"/>
<dbReference type="PANTHER" id="PTHR32089:SF112">
    <property type="entry name" value="LYSOZYME-LIKE PROTEIN-RELATED"/>
    <property type="match status" value="1"/>
</dbReference>
<accession>A0A9X1XCZ5</accession>
<dbReference type="RefSeq" id="WP_248251408.1">
    <property type="nucleotide sequence ID" value="NZ_JAIWJX010000002.1"/>
</dbReference>
<keyword evidence="4" id="KW-0175">Coiled coil</keyword>
<reference evidence="7" key="1">
    <citation type="submission" date="2021-09" db="EMBL/GenBank/DDBJ databases">
        <title>Genome analysis of Fictibacillus sp. KIGAM418 isolated from marine sediment.</title>
        <authorList>
            <person name="Seo M.-J."/>
            <person name="Cho E.-S."/>
            <person name="Hwang C.Y."/>
        </authorList>
    </citation>
    <scope>NUCLEOTIDE SEQUENCE</scope>
    <source>
        <strain evidence="7">KIGAM418</strain>
    </source>
</reference>
<evidence type="ECO:0000256" key="2">
    <source>
        <dbReference type="ARBA" id="ARBA00029447"/>
    </source>
</evidence>
<dbReference type="PROSITE" id="PS50111">
    <property type="entry name" value="CHEMOTAXIS_TRANSDUC_2"/>
    <property type="match status" value="1"/>
</dbReference>
<keyword evidence="5" id="KW-0812">Transmembrane</keyword>
<protein>
    <submittedName>
        <fullName evidence="7">Methyl-accepting chemotaxis protein</fullName>
    </submittedName>
</protein>
<evidence type="ECO:0000256" key="5">
    <source>
        <dbReference type="SAM" id="Phobius"/>
    </source>
</evidence>
<keyword evidence="5" id="KW-0472">Membrane</keyword>
<proteinExistence type="inferred from homology"/>
<dbReference type="SUPFAM" id="SSF58104">
    <property type="entry name" value="Methyl-accepting chemotaxis protein (MCP) signaling domain"/>
    <property type="match status" value="1"/>
</dbReference>
<dbReference type="PANTHER" id="PTHR32089">
    <property type="entry name" value="METHYL-ACCEPTING CHEMOTAXIS PROTEIN MCPB"/>
    <property type="match status" value="1"/>
</dbReference>
<sequence length="417" mass="44542">MSLMHYIFRTLIIVLPATCLAGAAVSYGNGLQGQAFFYTTLFTFLMGLAVGILSACLNHKRFLAPMNPINNYLHDLAKGSMGSRLKEEELGQLKSIAASINHTVDSWAHVLTVIQKASKSINEYSNHLSHGVRQTTGAAEQISGTMEEAAKGAEHQVYSVSEAASLIRQMTESLQHVDQSAQRVSSSIHDTLDKANMGTQSIGSAEQQMNSIFTNVSDLSNTVKGLGDRSSEIGNIVEVIKGIAEQTNLLALNAAIEAARAGEHGKGFAVVASEVRKLAEQSGEATQQISDIIFYIQNETAQVVQTMDLVNAEVSEGIGVMNDAGSSFKQIQNSIQSVTEHISQVSGAVHGVSAGNEQAVTSMDTISAIAAETAKSSQQVLAATQEQLASIEEMSAYTASLDELAKEMEELTHTFIM</sequence>
<dbReference type="Proteomes" id="UP001139011">
    <property type="component" value="Unassembled WGS sequence"/>
</dbReference>
<gene>
    <name evidence="7" type="ORF">LCY76_03040</name>
</gene>
<dbReference type="InterPro" id="IPR004089">
    <property type="entry name" value="MCPsignal_dom"/>
</dbReference>
<dbReference type="CDD" id="cd11386">
    <property type="entry name" value="MCP_signal"/>
    <property type="match status" value="1"/>
</dbReference>
<comment type="similarity">
    <text evidence="2">Belongs to the methyl-accepting chemotaxis (MCP) protein family.</text>
</comment>
<dbReference type="GO" id="GO:0016020">
    <property type="term" value="C:membrane"/>
    <property type="evidence" value="ECO:0007669"/>
    <property type="project" value="InterPro"/>
</dbReference>
<dbReference type="EMBL" id="JAIWJX010000002">
    <property type="protein sequence ID" value="MCK6255599.1"/>
    <property type="molecule type" value="Genomic_DNA"/>
</dbReference>
<dbReference type="Gene3D" id="1.10.287.950">
    <property type="entry name" value="Methyl-accepting chemotaxis protein"/>
    <property type="match status" value="1"/>
</dbReference>
<dbReference type="GO" id="GO:0004888">
    <property type="term" value="F:transmembrane signaling receptor activity"/>
    <property type="evidence" value="ECO:0007669"/>
    <property type="project" value="InterPro"/>
</dbReference>